<evidence type="ECO:0000256" key="1">
    <source>
        <dbReference type="SAM" id="Phobius"/>
    </source>
</evidence>
<name>A0A9D2KJT7_9FIRM</name>
<evidence type="ECO:0000313" key="3">
    <source>
        <dbReference type="Proteomes" id="UP000824223"/>
    </source>
</evidence>
<keyword evidence="1" id="KW-1133">Transmembrane helix</keyword>
<evidence type="ECO:0000313" key="2">
    <source>
        <dbReference type="EMBL" id="HJA06092.1"/>
    </source>
</evidence>
<accession>A0A9D2KJT7</accession>
<comment type="caution">
    <text evidence="2">The sequence shown here is derived from an EMBL/GenBank/DDBJ whole genome shotgun (WGS) entry which is preliminary data.</text>
</comment>
<keyword evidence="1" id="KW-0472">Membrane</keyword>
<gene>
    <name evidence="2" type="ORF">H9798_02940</name>
</gene>
<dbReference type="EMBL" id="DXAK01000012">
    <property type="protein sequence ID" value="HJA06092.1"/>
    <property type="molecule type" value="Genomic_DNA"/>
</dbReference>
<reference evidence="2" key="2">
    <citation type="submission" date="2021-04" db="EMBL/GenBank/DDBJ databases">
        <authorList>
            <person name="Gilroy R."/>
        </authorList>
    </citation>
    <scope>NUCLEOTIDE SEQUENCE</scope>
    <source>
        <strain evidence="2">ChiSjej2B20-11307</strain>
    </source>
</reference>
<organism evidence="2 3">
    <name type="scientific">Candidatus Mediterraneibacter pullicola</name>
    <dbReference type="NCBI Taxonomy" id="2838682"/>
    <lineage>
        <taxon>Bacteria</taxon>
        <taxon>Bacillati</taxon>
        <taxon>Bacillota</taxon>
        <taxon>Clostridia</taxon>
        <taxon>Lachnospirales</taxon>
        <taxon>Lachnospiraceae</taxon>
        <taxon>Mediterraneibacter</taxon>
    </lineage>
</organism>
<sequence length="249" mass="28743">MGKKIKILILGAAAVVVAAGAVIVFRLLFCFEKGPDIAIAGREITKEEYIQCMNGQKYHTAIRLQQEYGVDSSNGSFWLKEIDGKVFYKELADDTVEELRYIHAVYEIAVECGNVEDARYESLISRMEEENERRRETIESGGVIYGLAEYTPELYMNYEMSSLKDMYCADETNEGMDLTNEEIQEYYDSKEWVVGHEAEMADLDSVKTAVEAELRDKKYEEMVEKRAAELEVTGDMERMYRFVRNRLKE</sequence>
<feature type="transmembrane region" description="Helical" evidence="1">
    <location>
        <begin position="7"/>
        <end position="29"/>
    </location>
</feature>
<dbReference type="AlphaFoldDB" id="A0A9D2KJT7"/>
<reference evidence="2" key="1">
    <citation type="journal article" date="2021" name="PeerJ">
        <title>Extensive microbial diversity within the chicken gut microbiome revealed by metagenomics and culture.</title>
        <authorList>
            <person name="Gilroy R."/>
            <person name="Ravi A."/>
            <person name="Getino M."/>
            <person name="Pursley I."/>
            <person name="Horton D.L."/>
            <person name="Alikhan N.F."/>
            <person name="Baker D."/>
            <person name="Gharbi K."/>
            <person name="Hall N."/>
            <person name="Watson M."/>
            <person name="Adriaenssens E.M."/>
            <person name="Foster-Nyarko E."/>
            <person name="Jarju S."/>
            <person name="Secka A."/>
            <person name="Antonio M."/>
            <person name="Oren A."/>
            <person name="Chaudhuri R.R."/>
            <person name="La Ragione R."/>
            <person name="Hildebrand F."/>
            <person name="Pallen M.J."/>
        </authorList>
    </citation>
    <scope>NUCLEOTIDE SEQUENCE</scope>
    <source>
        <strain evidence="2">ChiSjej2B20-11307</strain>
    </source>
</reference>
<keyword evidence="1" id="KW-0812">Transmembrane</keyword>
<proteinExistence type="predicted"/>
<dbReference type="Proteomes" id="UP000824223">
    <property type="component" value="Unassembled WGS sequence"/>
</dbReference>
<protein>
    <submittedName>
        <fullName evidence="2">Uncharacterized protein</fullName>
    </submittedName>
</protein>